<dbReference type="AlphaFoldDB" id="F1T4Z0"/>
<proteinExistence type="predicted"/>
<feature type="transmembrane region" description="Helical" evidence="1">
    <location>
        <begin position="26"/>
        <end position="44"/>
    </location>
</feature>
<evidence type="ECO:0000313" key="3">
    <source>
        <dbReference type="Proteomes" id="UP000005947"/>
    </source>
</evidence>
<keyword evidence="1" id="KW-0472">Membrane</keyword>
<keyword evidence="1" id="KW-0812">Transmembrane</keyword>
<gene>
    <name evidence="2" type="ORF">HMPREF0091_10025</name>
</gene>
<dbReference type="RefSeq" id="WP_006302133.1">
    <property type="nucleotide sequence ID" value="NZ_ACGK02000001.1"/>
</dbReference>
<dbReference type="Proteomes" id="UP000005947">
    <property type="component" value="Unassembled WGS sequence"/>
</dbReference>
<dbReference type="GeneID" id="93210670"/>
<sequence>MDTTLHNTTPHNATLHKPIHILSPEIIIKIVGVIAAFYGMAVHWEGLFSFTYFTNLSNLVIATILLYALVGKLTCLVMHGDCACVTDALAQDAAGGWRVFIQKTLSTQVWYRVKYMATLAITITLLLYLCFLAPTSDAGFVGAYLNNHASSLCTHFIAPLCAIADFLLFDHGFKPQTHDVFWALLPPFVYIGYVCVLSLVFGVRWKTVMLAPYNFLNFGAPCGWFGIDVTTANTYTLGIGVFYFVCVFTLIFIAIGVCFLKIVEHRAK</sequence>
<feature type="transmembrane region" description="Helical" evidence="1">
    <location>
        <begin position="180"/>
        <end position="203"/>
    </location>
</feature>
<feature type="transmembrane region" description="Helical" evidence="1">
    <location>
        <begin position="241"/>
        <end position="263"/>
    </location>
</feature>
<keyword evidence="3" id="KW-1185">Reference proteome</keyword>
<evidence type="ECO:0000313" key="2">
    <source>
        <dbReference type="EMBL" id="EGF23078.1"/>
    </source>
</evidence>
<reference evidence="2 3" key="1">
    <citation type="submission" date="2011-02" db="EMBL/GenBank/DDBJ databases">
        <authorList>
            <person name="Muzny D."/>
            <person name="Qin X."/>
            <person name="Buhay C."/>
            <person name="Dugan-Rocha S."/>
            <person name="Ding Y."/>
            <person name="Chen G."/>
            <person name="Hawes A."/>
            <person name="Holder M."/>
            <person name="Jhangiani S."/>
            <person name="Johnson A."/>
            <person name="Khan Z."/>
            <person name="Li Z."/>
            <person name="Liu W."/>
            <person name="Liu X."/>
            <person name="Perez L."/>
            <person name="Shen H."/>
            <person name="Wang Q."/>
            <person name="Watt J."/>
            <person name="Xi L."/>
            <person name="Xin Y."/>
            <person name="Zhou J."/>
            <person name="Deng J."/>
            <person name="Jiang H."/>
            <person name="Liu Y."/>
            <person name="Qu J."/>
            <person name="Song X.-Z."/>
            <person name="Zhang L."/>
            <person name="Villasana D."/>
            <person name="Johnson A."/>
            <person name="Liu J."/>
            <person name="Liyanage D."/>
            <person name="Lorensuhewa L."/>
            <person name="Robinson T."/>
            <person name="Song A."/>
            <person name="Song B.-B."/>
            <person name="Dinh H."/>
            <person name="Thornton R."/>
            <person name="Coyle M."/>
            <person name="Francisco L."/>
            <person name="Jackson L."/>
            <person name="Javaid M."/>
            <person name="Korchina V."/>
            <person name="Kovar C."/>
            <person name="Mata R."/>
            <person name="Mathew T."/>
            <person name="Ngo R."/>
            <person name="Nguyen L."/>
            <person name="Nguyen N."/>
            <person name="Okwuonu G."/>
            <person name="Ongeri F."/>
            <person name="Pham C."/>
            <person name="Simmons D."/>
            <person name="Wilczek-Boney K."/>
            <person name="Hale W."/>
            <person name="Jakkamsetti A."/>
            <person name="Pham P."/>
            <person name="Ruth R."/>
            <person name="San Lucas F."/>
            <person name="Warren J."/>
            <person name="Zhang J."/>
            <person name="Zhao Z."/>
            <person name="Zhou C."/>
            <person name="Zhu D."/>
            <person name="Lee S."/>
            <person name="Bess C."/>
            <person name="Blankenburg K."/>
            <person name="Forbes L."/>
            <person name="Fu Q."/>
            <person name="Gubbala S."/>
            <person name="Hirani K."/>
            <person name="Jayaseelan J.C."/>
            <person name="Lara F."/>
            <person name="Munidasa M."/>
            <person name="Palculict T."/>
            <person name="Patil S."/>
            <person name="Pu L.-L."/>
            <person name="Saada N."/>
            <person name="Tang L."/>
            <person name="Weissenberger G."/>
            <person name="Zhu Y."/>
            <person name="Hemphill L."/>
            <person name="Shang Y."/>
            <person name="Youmans B."/>
            <person name="Ayvaz T."/>
            <person name="Ross M."/>
            <person name="Santibanez J."/>
            <person name="Aqrawi P."/>
            <person name="Gross S."/>
            <person name="Joshi V."/>
            <person name="Fowler G."/>
            <person name="Nazareth L."/>
            <person name="Reid J."/>
            <person name="Worley K."/>
            <person name="Petrosino J."/>
            <person name="Highlander S."/>
            <person name="Gibbs R."/>
        </authorList>
    </citation>
    <scope>NUCLEOTIDE SEQUENCE [LARGE SCALE GENOMIC DNA]</scope>
    <source>
        <strain evidence="2 3">DSM 15829</strain>
    </source>
</reference>
<evidence type="ECO:0000256" key="1">
    <source>
        <dbReference type="SAM" id="Phobius"/>
    </source>
</evidence>
<keyword evidence="1" id="KW-1133">Transmembrane helix</keyword>
<organism evidence="2 3">
    <name type="scientific">Fannyhessea vaginae DSM 15829</name>
    <dbReference type="NCBI Taxonomy" id="525256"/>
    <lineage>
        <taxon>Bacteria</taxon>
        <taxon>Bacillati</taxon>
        <taxon>Actinomycetota</taxon>
        <taxon>Coriobacteriia</taxon>
        <taxon>Coriobacteriales</taxon>
        <taxon>Atopobiaceae</taxon>
        <taxon>Fannyhessea</taxon>
    </lineage>
</organism>
<accession>F1T4Z0</accession>
<feature type="transmembrane region" description="Helical" evidence="1">
    <location>
        <begin position="50"/>
        <end position="70"/>
    </location>
</feature>
<dbReference type="eggNOG" id="ENOG5030JDT">
    <property type="taxonomic scope" value="Bacteria"/>
</dbReference>
<feature type="transmembrane region" description="Helical" evidence="1">
    <location>
        <begin position="115"/>
        <end position="136"/>
    </location>
</feature>
<comment type="caution">
    <text evidence="2">The sequence shown here is derived from an EMBL/GenBank/DDBJ whole genome shotgun (WGS) entry which is preliminary data.</text>
</comment>
<name>F1T4Z0_9ACTN</name>
<protein>
    <submittedName>
        <fullName evidence="2">Uncharacterized protein</fullName>
    </submittedName>
</protein>
<dbReference type="EMBL" id="ACGK02000001">
    <property type="protein sequence ID" value="EGF23078.1"/>
    <property type="molecule type" value="Genomic_DNA"/>
</dbReference>